<organism evidence="1 2">
    <name type="scientific">Melastoma candidum</name>
    <dbReference type="NCBI Taxonomy" id="119954"/>
    <lineage>
        <taxon>Eukaryota</taxon>
        <taxon>Viridiplantae</taxon>
        <taxon>Streptophyta</taxon>
        <taxon>Embryophyta</taxon>
        <taxon>Tracheophyta</taxon>
        <taxon>Spermatophyta</taxon>
        <taxon>Magnoliopsida</taxon>
        <taxon>eudicotyledons</taxon>
        <taxon>Gunneridae</taxon>
        <taxon>Pentapetalae</taxon>
        <taxon>rosids</taxon>
        <taxon>malvids</taxon>
        <taxon>Myrtales</taxon>
        <taxon>Melastomataceae</taxon>
        <taxon>Melastomatoideae</taxon>
        <taxon>Melastomateae</taxon>
        <taxon>Melastoma</taxon>
    </lineage>
</organism>
<accession>A0ACB9P3Z9</accession>
<name>A0ACB9P3Z9_9MYRT</name>
<sequence>MLRDTLFSVFVLLVQDSFEDDKLKILMIICASPDPKELHKTISTLEYGAKAKCIGHSQHTPMKEKLGVDDSSVAEILVTRIEAMDQFIHNLQVENKIREKERNEAHKEVLKKEQEVAELRAKLQIVEGKASGACKEEINMKVRERIEILRSELEECQRIANDFVENEKRKMEERMWQQQREVEKLKWRLKEIETQFFTRSSTGDFGDHFSRRLMGSISATDDPGNMVKSMDLDMGDQEPFTHELLSASVGVAGNEIQGSKLSDNMRLGTVFEEEEAGECKESFEDEEVEKEIIEEKRVCSSTFASDCSPGMIYLEWCCDENLRDRLEHDPNGASVPKEKEAMFLARKLLSAIKLAWPPCLHKTSKMRQAHEPYSTEPHPLTPIPCSSATLTKSEQNGCYFDPSIKLGRVTIVSLLLYFAGGMVAFNVYSDGEGKRTVICWIAIALELPKEVFDLLGDKLCLDTIAFLLIRILNHGRVCFVGKTEAVKCLYASEPFVECNESHPFPSSLPSSTLLSPEVEIDPASFAGASSKESCVFDFDGLDDPPPDELFDDLFLRDGFDTEDGSFEDGSDDL</sequence>
<evidence type="ECO:0000313" key="2">
    <source>
        <dbReference type="Proteomes" id="UP001057402"/>
    </source>
</evidence>
<evidence type="ECO:0000313" key="1">
    <source>
        <dbReference type="EMBL" id="KAI4342662.1"/>
    </source>
</evidence>
<dbReference type="EMBL" id="CM042886">
    <property type="protein sequence ID" value="KAI4342662.1"/>
    <property type="molecule type" value="Genomic_DNA"/>
</dbReference>
<keyword evidence="2" id="KW-1185">Reference proteome</keyword>
<comment type="caution">
    <text evidence="1">The sequence shown here is derived from an EMBL/GenBank/DDBJ whole genome shotgun (WGS) entry which is preliminary data.</text>
</comment>
<gene>
    <name evidence="1" type="ORF">MLD38_027258</name>
</gene>
<proteinExistence type="predicted"/>
<protein>
    <submittedName>
        <fullName evidence="1">Uncharacterized protein</fullName>
    </submittedName>
</protein>
<dbReference type="Proteomes" id="UP001057402">
    <property type="component" value="Chromosome 7"/>
</dbReference>
<reference evidence="2" key="1">
    <citation type="journal article" date="2023" name="Front. Plant Sci.">
        <title>Chromosomal-level genome assembly of Melastoma candidum provides insights into trichome evolution.</title>
        <authorList>
            <person name="Zhong Y."/>
            <person name="Wu W."/>
            <person name="Sun C."/>
            <person name="Zou P."/>
            <person name="Liu Y."/>
            <person name="Dai S."/>
            <person name="Zhou R."/>
        </authorList>
    </citation>
    <scope>NUCLEOTIDE SEQUENCE [LARGE SCALE GENOMIC DNA]</scope>
</reference>